<protein>
    <submittedName>
        <fullName evidence="1">1-deoxy-D-xylulose-5-phosphate synthase</fullName>
        <ecNumber evidence="1">2.2.1.7</ecNumber>
    </submittedName>
</protein>
<dbReference type="SUPFAM" id="SSF52922">
    <property type="entry name" value="TK C-terminal domain-like"/>
    <property type="match status" value="1"/>
</dbReference>
<comment type="caution">
    <text evidence="1">The sequence shown here is derived from an EMBL/GenBank/DDBJ whole genome shotgun (WGS) entry which is preliminary data.</text>
</comment>
<dbReference type="AlphaFoldDB" id="A0A645FQI9"/>
<dbReference type="InterPro" id="IPR009014">
    <property type="entry name" value="Transketo_C/PFOR_II"/>
</dbReference>
<dbReference type="EMBL" id="VSSQ01062476">
    <property type="protein sequence ID" value="MPN15649.1"/>
    <property type="molecule type" value="Genomic_DNA"/>
</dbReference>
<dbReference type="EC" id="2.2.1.7" evidence="1"/>
<accession>A0A645FQI9</accession>
<evidence type="ECO:0000313" key="1">
    <source>
        <dbReference type="EMBL" id="MPN15649.1"/>
    </source>
</evidence>
<dbReference type="Gene3D" id="3.40.50.920">
    <property type="match status" value="1"/>
</dbReference>
<sequence length="78" mass="8984">MLQQLSLENKPCIIYETDMLEGGLGTSIIEWLCDHQIMLKVHRIGIQDKYITHGAMNQIRKEAGIDIETLFNKINELI</sequence>
<gene>
    <name evidence="1" type="primary">dxs_102</name>
    <name evidence="1" type="ORF">SDC9_162983</name>
</gene>
<keyword evidence="1" id="KW-0808">Transferase</keyword>
<proteinExistence type="predicted"/>
<reference evidence="1" key="1">
    <citation type="submission" date="2019-08" db="EMBL/GenBank/DDBJ databases">
        <authorList>
            <person name="Kucharzyk K."/>
            <person name="Murdoch R.W."/>
            <person name="Higgins S."/>
            <person name="Loffler F."/>
        </authorList>
    </citation>
    <scope>NUCLEOTIDE SEQUENCE</scope>
</reference>
<name>A0A645FQI9_9ZZZZ</name>
<dbReference type="GO" id="GO:0008661">
    <property type="term" value="F:1-deoxy-D-xylulose-5-phosphate synthase activity"/>
    <property type="evidence" value="ECO:0007669"/>
    <property type="project" value="UniProtKB-EC"/>
</dbReference>
<organism evidence="1">
    <name type="scientific">bioreactor metagenome</name>
    <dbReference type="NCBI Taxonomy" id="1076179"/>
    <lineage>
        <taxon>unclassified sequences</taxon>
        <taxon>metagenomes</taxon>
        <taxon>ecological metagenomes</taxon>
    </lineage>
</organism>